<feature type="compositionally biased region" description="Polar residues" evidence="1">
    <location>
        <begin position="1"/>
        <end position="15"/>
    </location>
</feature>
<proteinExistence type="predicted"/>
<organism evidence="2 3">
    <name type="scientific">Plectus sambesii</name>
    <dbReference type="NCBI Taxonomy" id="2011161"/>
    <lineage>
        <taxon>Eukaryota</taxon>
        <taxon>Metazoa</taxon>
        <taxon>Ecdysozoa</taxon>
        <taxon>Nematoda</taxon>
        <taxon>Chromadorea</taxon>
        <taxon>Plectida</taxon>
        <taxon>Plectina</taxon>
        <taxon>Plectoidea</taxon>
        <taxon>Plectidae</taxon>
        <taxon>Plectus</taxon>
    </lineage>
</organism>
<evidence type="ECO:0000256" key="1">
    <source>
        <dbReference type="SAM" id="MobiDB-lite"/>
    </source>
</evidence>
<dbReference type="AlphaFoldDB" id="A0A914WDX1"/>
<reference evidence="3" key="1">
    <citation type="submission" date="2022-11" db="UniProtKB">
        <authorList>
            <consortium name="WormBaseParasite"/>
        </authorList>
    </citation>
    <scope>IDENTIFICATION</scope>
</reference>
<keyword evidence="2" id="KW-1185">Reference proteome</keyword>
<dbReference type="Proteomes" id="UP000887566">
    <property type="component" value="Unplaced"/>
</dbReference>
<evidence type="ECO:0000313" key="3">
    <source>
        <dbReference type="WBParaSite" id="PSAMB.scaffold3975size16181.g23067.t1"/>
    </source>
</evidence>
<accession>A0A914WDX1</accession>
<dbReference type="WBParaSite" id="PSAMB.scaffold3975size16181.g23067.t1">
    <property type="protein sequence ID" value="PSAMB.scaffold3975size16181.g23067.t1"/>
    <property type="gene ID" value="PSAMB.scaffold3975size16181.g23067"/>
</dbReference>
<sequence>MTMHVTTTRNAQTPTEPAERRRRRNRRLGCAVYGGERTASTNDIGGVADWLARVHPAQPTRSLTSCAPRVHISDYGLESAVSRRGWSLVPHVTYAFADWSLSSTIDNFSRGWCVTSATFSLAALLTSIGCA</sequence>
<name>A0A914WDX1_9BILA</name>
<evidence type="ECO:0000313" key="2">
    <source>
        <dbReference type="Proteomes" id="UP000887566"/>
    </source>
</evidence>
<feature type="region of interest" description="Disordered" evidence="1">
    <location>
        <begin position="1"/>
        <end position="26"/>
    </location>
</feature>
<protein>
    <submittedName>
        <fullName evidence="3">Uncharacterized protein</fullName>
    </submittedName>
</protein>